<dbReference type="GO" id="GO:0005737">
    <property type="term" value="C:cytoplasm"/>
    <property type="evidence" value="ECO:0007669"/>
    <property type="project" value="TreeGrafter"/>
</dbReference>
<dbReference type="InterPro" id="IPR036398">
    <property type="entry name" value="CA_dom_sf"/>
</dbReference>
<dbReference type="PANTHER" id="PTHR18952:SF227">
    <property type="entry name" value="CARBONIC ANHYDRASE 13-RELATED"/>
    <property type="match status" value="1"/>
</dbReference>
<organism evidence="3 4">
    <name type="scientific">Drosophila rubida</name>
    <dbReference type="NCBI Taxonomy" id="30044"/>
    <lineage>
        <taxon>Eukaryota</taxon>
        <taxon>Metazoa</taxon>
        <taxon>Ecdysozoa</taxon>
        <taxon>Arthropoda</taxon>
        <taxon>Hexapoda</taxon>
        <taxon>Insecta</taxon>
        <taxon>Pterygota</taxon>
        <taxon>Neoptera</taxon>
        <taxon>Endopterygota</taxon>
        <taxon>Diptera</taxon>
        <taxon>Brachycera</taxon>
        <taxon>Muscomorpha</taxon>
        <taxon>Ephydroidea</taxon>
        <taxon>Drosophilidae</taxon>
        <taxon>Drosophila</taxon>
    </lineage>
</organism>
<dbReference type="Pfam" id="PF00194">
    <property type="entry name" value="Carb_anhydrase"/>
    <property type="match status" value="1"/>
</dbReference>
<reference evidence="3" key="1">
    <citation type="journal article" date="2021" name="Mol. Ecol. Resour.">
        <title>Phylogenomic analyses of the genus Drosophila reveals genomic signals of climate adaptation.</title>
        <authorList>
            <person name="Li F."/>
            <person name="Rane R.V."/>
            <person name="Luria V."/>
            <person name="Xiong Z."/>
            <person name="Chen J."/>
            <person name="Li Z."/>
            <person name="Catullo R.A."/>
            <person name="Griffin P.C."/>
            <person name="Schiffer M."/>
            <person name="Pearce S."/>
            <person name="Lee S.F."/>
            <person name="McElroy K."/>
            <person name="Stocker A."/>
            <person name="Shirriffs J."/>
            <person name="Cockerell F."/>
            <person name="Coppin C."/>
            <person name="Sgro C.M."/>
            <person name="Karger A."/>
            <person name="Cain J.W."/>
            <person name="Weber J.A."/>
            <person name="Santpere G."/>
            <person name="Kirschner M.W."/>
            <person name="Hoffmann A.A."/>
            <person name="Oakeshott J.G."/>
            <person name="Zhang G."/>
        </authorList>
    </citation>
    <scope>NUCLEOTIDE SEQUENCE</scope>
    <source>
        <strain evidence="3">BGI-SZ-2011g</strain>
    </source>
</reference>
<feature type="non-terminal residue" evidence="3">
    <location>
        <position position="1"/>
    </location>
</feature>
<dbReference type="InterPro" id="IPR001148">
    <property type="entry name" value="CA_dom"/>
</dbReference>
<accession>A0AAD4K014</accession>
<keyword evidence="4" id="KW-1185">Reference proteome</keyword>
<dbReference type="AlphaFoldDB" id="A0AAD4K014"/>
<dbReference type="EMBL" id="JAJJHW010002585">
    <property type="protein sequence ID" value="KAH8369974.1"/>
    <property type="molecule type" value="Genomic_DNA"/>
</dbReference>
<comment type="similarity">
    <text evidence="1">Belongs to the alpha-carbonic anhydrase family.</text>
</comment>
<dbReference type="GO" id="GO:0008270">
    <property type="term" value="F:zinc ion binding"/>
    <property type="evidence" value="ECO:0007669"/>
    <property type="project" value="InterPro"/>
</dbReference>
<evidence type="ECO:0000259" key="2">
    <source>
        <dbReference type="PROSITE" id="PS51144"/>
    </source>
</evidence>
<evidence type="ECO:0000256" key="1">
    <source>
        <dbReference type="ARBA" id="ARBA00010718"/>
    </source>
</evidence>
<dbReference type="InterPro" id="IPR023561">
    <property type="entry name" value="Carbonic_anhydrase_a-class"/>
</dbReference>
<gene>
    <name evidence="3" type="ORF">KR093_001719</name>
</gene>
<name>A0AAD4K014_9MUSC</name>
<dbReference type="Proteomes" id="UP001200034">
    <property type="component" value="Unassembled WGS sequence"/>
</dbReference>
<protein>
    <recommendedName>
        <fullName evidence="2">Alpha-carbonic anhydrase domain-containing protein</fullName>
    </recommendedName>
</protein>
<dbReference type="GO" id="GO:0004089">
    <property type="term" value="F:carbonate dehydratase activity"/>
    <property type="evidence" value="ECO:0007669"/>
    <property type="project" value="InterPro"/>
</dbReference>
<feature type="domain" description="Alpha-carbonic anhydrase" evidence="2">
    <location>
        <begin position="51"/>
        <end position="297"/>
    </location>
</feature>
<dbReference type="SMART" id="SM01057">
    <property type="entry name" value="Carb_anhydrase"/>
    <property type="match status" value="1"/>
</dbReference>
<proteinExistence type="inferred from homology"/>
<dbReference type="Gene3D" id="3.10.200.10">
    <property type="entry name" value="Alpha carbonic anhydrase"/>
    <property type="match status" value="1"/>
</dbReference>
<dbReference type="PROSITE" id="PS51144">
    <property type="entry name" value="ALPHA_CA_2"/>
    <property type="match status" value="1"/>
</dbReference>
<comment type="caution">
    <text evidence="3">The sequence shown here is derived from an EMBL/GenBank/DDBJ whole genome shotgun (WGS) entry which is preliminary data.</text>
</comment>
<sequence>IMEINLYLLLVSFVGALLVLYNCRLLYELLCCGECDEQQTGEHLRGAAGDAGFDYGVGNGPHTWQSADNNQSPINIDTPCTLMQCFSNPLIWMRYDVMPLAIRLTNDGCTLKLHAAYAGEMPCIYGCDLLGSFSFYEISFRWSWYNGTGSEHTLDNEHFPMEMQCLHTDAIDHRHASSRGILIVSYMFTLARDNPFLDVIIEHLVSVQTGGRHVEIAPFPLCYLMPAFYTEFYSYHGSLTEPPCHRGAEWFISSMALAISERQLHEFRKLRTRSGARISRNARPVQPLCDRDVFFNCYNDGR</sequence>
<evidence type="ECO:0000313" key="3">
    <source>
        <dbReference type="EMBL" id="KAH8369974.1"/>
    </source>
</evidence>
<dbReference type="PANTHER" id="PTHR18952">
    <property type="entry name" value="CARBONIC ANHYDRASE"/>
    <property type="match status" value="1"/>
</dbReference>
<evidence type="ECO:0000313" key="4">
    <source>
        <dbReference type="Proteomes" id="UP001200034"/>
    </source>
</evidence>
<feature type="non-terminal residue" evidence="3">
    <location>
        <position position="302"/>
    </location>
</feature>
<dbReference type="SUPFAM" id="SSF51069">
    <property type="entry name" value="Carbonic anhydrase"/>
    <property type="match status" value="1"/>
</dbReference>